<evidence type="ECO:0000259" key="4">
    <source>
        <dbReference type="PROSITE" id="PS51186"/>
    </source>
</evidence>
<evidence type="ECO:0000313" key="6">
    <source>
        <dbReference type="Proteomes" id="UP000320244"/>
    </source>
</evidence>
<dbReference type="AlphaFoldDB" id="A0A563E7Y7"/>
<accession>A0A563E7Y7</accession>
<dbReference type="OrthoDB" id="5125488at2"/>
<organism evidence="5 6">
    <name type="scientific">Leekyejoonella antrihumi</name>
    <dbReference type="NCBI Taxonomy" id="1660198"/>
    <lineage>
        <taxon>Bacteria</taxon>
        <taxon>Bacillati</taxon>
        <taxon>Actinomycetota</taxon>
        <taxon>Actinomycetes</taxon>
        <taxon>Micrococcales</taxon>
        <taxon>Dermacoccaceae</taxon>
        <taxon>Leekyejoonella</taxon>
    </lineage>
</organism>
<comment type="similarity">
    <text evidence="3">Belongs to the acetyltransferase family. RimJ subfamily.</text>
</comment>
<dbReference type="GO" id="GO:0008999">
    <property type="term" value="F:protein-N-terminal-alanine acetyltransferase activity"/>
    <property type="evidence" value="ECO:0007669"/>
    <property type="project" value="TreeGrafter"/>
</dbReference>
<evidence type="ECO:0000256" key="3">
    <source>
        <dbReference type="ARBA" id="ARBA00038502"/>
    </source>
</evidence>
<proteinExistence type="inferred from homology"/>
<dbReference type="Gene3D" id="3.40.630.30">
    <property type="match status" value="1"/>
</dbReference>
<evidence type="ECO:0000313" key="5">
    <source>
        <dbReference type="EMBL" id="TWP38311.1"/>
    </source>
</evidence>
<dbReference type="EMBL" id="VCQV01000003">
    <property type="protein sequence ID" value="TWP38311.1"/>
    <property type="molecule type" value="Genomic_DNA"/>
</dbReference>
<keyword evidence="6" id="KW-1185">Reference proteome</keyword>
<dbReference type="Proteomes" id="UP000320244">
    <property type="component" value="Unassembled WGS sequence"/>
</dbReference>
<dbReference type="RefSeq" id="WP_146315289.1">
    <property type="nucleotide sequence ID" value="NZ_VCQV01000003.1"/>
</dbReference>
<protein>
    <submittedName>
        <fullName evidence="5">GNAT family N-acetyltransferase</fullName>
    </submittedName>
</protein>
<dbReference type="Pfam" id="PF13302">
    <property type="entry name" value="Acetyltransf_3"/>
    <property type="match status" value="1"/>
</dbReference>
<dbReference type="InterPro" id="IPR016181">
    <property type="entry name" value="Acyl_CoA_acyltransferase"/>
</dbReference>
<feature type="domain" description="N-acetyltransferase" evidence="4">
    <location>
        <begin position="16"/>
        <end position="162"/>
    </location>
</feature>
<evidence type="ECO:0000256" key="1">
    <source>
        <dbReference type="ARBA" id="ARBA00022679"/>
    </source>
</evidence>
<name>A0A563E7Y7_9MICO</name>
<reference evidence="5 6" key="2">
    <citation type="submission" date="2019-08" db="EMBL/GenBank/DDBJ databases">
        <title>Jejuicoccus antrihumi gen. nov., sp. nov., a new member of the family Dermacoccaceae isolated from a cave.</title>
        <authorList>
            <person name="Schumann P."/>
            <person name="Kim I.S."/>
        </authorList>
    </citation>
    <scope>NUCLEOTIDE SEQUENCE [LARGE SCALE GENOMIC DNA]</scope>
    <source>
        <strain evidence="5 6">C5-26</strain>
    </source>
</reference>
<dbReference type="SUPFAM" id="SSF55729">
    <property type="entry name" value="Acyl-CoA N-acyltransferases (Nat)"/>
    <property type="match status" value="1"/>
</dbReference>
<dbReference type="PANTHER" id="PTHR43792:SF8">
    <property type="entry name" value="[RIBOSOMAL PROTEIN US5]-ALANINE N-ACETYLTRANSFERASE"/>
    <property type="match status" value="1"/>
</dbReference>
<keyword evidence="1 5" id="KW-0808">Transferase</keyword>
<dbReference type="InterPro" id="IPR000182">
    <property type="entry name" value="GNAT_dom"/>
</dbReference>
<keyword evidence="2" id="KW-0012">Acyltransferase</keyword>
<dbReference type="PANTHER" id="PTHR43792">
    <property type="entry name" value="GNAT FAMILY, PUTATIVE (AFU_ORTHOLOGUE AFUA_3G00765)-RELATED-RELATED"/>
    <property type="match status" value="1"/>
</dbReference>
<dbReference type="InterPro" id="IPR051531">
    <property type="entry name" value="N-acetyltransferase"/>
</dbReference>
<gene>
    <name evidence="5" type="ORF">FGL98_03625</name>
</gene>
<comment type="caution">
    <text evidence="5">The sequence shown here is derived from an EMBL/GenBank/DDBJ whole genome shotgun (WGS) entry which is preliminary data.</text>
</comment>
<dbReference type="PROSITE" id="PS51186">
    <property type="entry name" value="GNAT"/>
    <property type="match status" value="1"/>
</dbReference>
<reference evidence="5 6" key="1">
    <citation type="submission" date="2019-05" db="EMBL/GenBank/DDBJ databases">
        <authorList>
            <person name="Lee S.D."/>
        </authorList>
    </citation>
    <scope>NUCLEOTIDE SEQUENCE [LARGE SCALE GENOMIC DNA]</scope>
    <source>
        <strain evidence="5 6">C5-26</strain>
    </source>
</reference>
<evidence type="ECO:0000256" key="2">
    <source>
        <dbReference type="ARBA" id="ARBA00023315"/>
    </source>
</evidence>
<dbReference type="GO" id="GO:0005737">
    <property type="term" value="C:cytoplasm"/>
    <property type="evidence" value="ECO:0007669"/>
    <property type="project" value="TreeGrafter"/>
</dbReference>
<sequence>MPTLERLRADHSPAVLAFEVENRAYFAASVSDRGDAFFDQFNEDFDRLLAEQREGTCAFYVLVDDDSAVIGRFNLYDLDRGAATVGYRLAQHAAGRGVATATVRNLCAVASGLGLRTLVAATSDHNVASRKVLINAGFVLDGPADPSELGGEHGSRFRRDLIRQ</sequence>